<dbReference type="PANTHER" id="PTHR23055">
    <property type="entry name" value="CALCIUM BINDING PROTEINS"/>
    <property type="match status" value="1"/>
</dbReference>
<dbReference type="Pfam" id="PF13833">
    <property type="entry name" value="EF-hand_8"/>
    <property type="match status" value="1"/>
</dbReference>
<dbReference type="PANTHER" id="PTHR23055:SF69">
    <property type="entry name" value="NEURONAL CALCIUM SENSOR 2"/>
    <property type="match status" value="1"/>
</dbReference>
<comment type="caution">
    <text evidence="7">The sequence shown here is derived from an EMBL/GenBank/DDBJ whole genome shotgun (WGS) entry which is preliminary data.</text>
</comment>
<name>A0A553N891_TIGCA</name>
<keyword evidence="8" id="KW-1185">Reference proteome</keyword>
<dbReference type="SUPFAM" id="SSF47473">
    <property type="entry name" value="EF-hand"/>
    <property type="match status" value="1"/>
</dbReference>
<dbReference type="InterPro" id="IPR028846">
    <property type="entry name" value="Recoverin"/>
</dbReference>
<keyword evidence="3" id="KW-0106">Calcium</keyword>
<dbReference type="AlphaFoldDB" id="A0A553N891"/>
<proteinExistence type="predicted"/>
<evidence type="ECO:0000256" key="1">
    <source>
        <dbReference type="ARBA" id="ARBA00022723"/>
    </source>
</evidence>
<feature type="domain" description="EF-hand" evidence="6">
    <location>
        <begin position="191"/>
        <end position="226"/>
    </location>
</feature>
<dbReference type="Pfam" id="PF00036">
    <property type="entry name" value="EF-hand_1"/>
    <property type="match status" value="1"/>
</dbReference>
<feature type="signal peptide" evidence="5">
    <location>
        <begin position="1"/>
        <end position="25"/>
    </location>
</feature>
<dbReference type="OMA" id="VEYMMAV"/>
<feature type="domain" description="EF-hand" evidence="6">
    <location>
        <begin position="155"/>
        <end position="190"/>
    </location>
</feature>
<feature type="region of interest" description="Disordered" evidence="4">
    <location>
        <begin position="43"/>
        <end position="89"/>
    </location>
</feature>
<dbReference type="EMBL" id="VCGU01000459">
    <property type="protein sequence ID" value="TRY61630.1"/>
    <property type="molecule type" value="Genomic_DNA"/>
</dbReference>
<dbReference type="CDD" id="cd00051">
    <property type="entry name" value="EFh"/>
    <property type="match status" value="1"/>
</dbReference>
<feature type="compositionally biased region" description="Basic and acidic residues" evidence="4">
    <location>
        <begin position="46"/>
        <end position="57"/>
    </location>
</feature>
<evidence type="ECO:0000259" key="6">
    <source>
        <dbReference type="PROSITE" id="PS50222"/>
    </source>
</evidence>
<evidence type="ECO:0000313" key="7">
    <source>
        <dbReference type="EMBL" id="TRY61630.1"/>
    </source>
</evidence>
<dbReference type="PROSITE" id="PS00018">
    <property type="entry name" value="EF_HAND_1"/>
    <property type="match status" value="2"/>
</dbReference>
<keyword evidence="2" id="KW-0677">Repeat</keyword>
<sequence length="270" mass="30665">MHLASRALIILADQFLSSLSQLTSAVCSLVDINTMNDKSGTFARNKRFEPKKEKEFKPMSNKLSSRNASNQSTRRKKPVKNAKNVGGRKTPGSLQVAEVIVDKKLDEHIATLSVKSTMPEKEIRERYKQFVVDVPGQRLTKERFIELSGEALGEEAQSIADAIFKVFDENKSGDLDFVEYMMAVNSTQLETPEDKLQWIFKMYDKDCSGNIETEELVHMFQTLFDMSDVKIDATQMTMLTNDVMQTLEKGVCRAGTWDQRDNNGFIEIEQ</sequence>
<evidence type="ECO:0000256" key="2">
    <source>
        <dbReference type="ARBA" id="ARBA00022737"/>
    </source>
</evidence>
<feature type="chain" id="PRO_5021806333" description="EF-hand domain-containing protein" evidence="5">
    <location>
        <begin position="26"/>
        <end position="270"/>
    </location>
</feature>
<reference evidence="7 8" key="1">
    <citation type="journal article" date="2018" name="Nat. Ecol. Evol.">
        <title>Genomic signatures of mitonuclear coevolution across populations of Tigriopus californicus.</title>
        <authorList>
            <person name="Barreto F.S."/>
            <person name="Watson E.T."/>
            <person name="Lima T.G."/>
            <person name="Willett C.S."/>
            <person name="Edmands S."/>
            <person name="Li W."/>
            <person name="Burton R.S."/>
        </authorList>
    </citation>
    <scope>NUCLEOTIDE SEQUENCE [LARGE SCALE GENOMIC DNA]</scope>
    <source>
        <strain evidence="7 8">San Diego</strain>
    </source>
</reference>
<dbReference type="InterPro" id="IPR018247">
    <property type="entry name" value="EF_Hand_1_Ca_BS"/>
</dbReference>
<dbReference type="GO" id="GO:0005509">
    <property type="term" value="F:calcium ion binding"/>
    <property type="evidence" value="ECO:0007669"/>
    <property type="project" value="InterPro"/>
</dbReference>
<protein>
    <recommendedName>
        <fullName evidence="6">EF-hand domain-containing protein</fullName>
    </recommendedName>
</protein>
<feature type="compositionally biased region" description="Polar residues" evidence="4">
    <location>
        <begin position="61"/>
        <end position="72"/>
    </location>
</feature>
<dbReference type="PRINTS" id="PR00450">
    <property type="entry name" value="RECOVERIN"/>
</dbReference>
<dbReference type="InterPro" id="IPR002048">
    <property type="entry name" value="EF_hand_dom"/>
</dbReference>
<evidence type="ECO:0000313" key="8">
    <source>
        <dbReference type="Proteomes" id="UP000318571"/>
    </source>
</evidence>
<evidence type="ECO:0000256" key="3">
    <source>
        <dbReference type="ARBA" id="ARBA00022837"/>
    </source>
</evidence>
<dbReference type="SMART" id="SM00054">
    <property type="entry name" value="EFh"/>
    <property type="match status" value="2"/>
</dbReference>
<gene>
    <name evidence="7" type="ORF">TCAL_01815</name>
</gene>
<evidence type="ECO:0000256" key="5">
    <source>
        <dbReference type="SAM" id="SignalP"/>
    </source>
</evidence>
<dbReference type="Gene3D" id="1.10.238.10">
    <property type="entry name" value="EF-hand"/>
    <property type="match status" value="2"/>
</dbReference>
<keyword evidence="5" id="KW-0732">Signal</keyword>
<dbReference type="STRING" id="6832.A0A553N891"/>
<feature type="non-terminal residue" evidence="7">
    <location>
        <position position="270"/>
    </location>
</feature>
<dbReference type="Proteomes" id="UP000318571">
    <property type="component" value="Chromosome 8"/>
</dbReference>
<dbReference type="PROSITE" id="PS50222">
    <property type="entry name" value="EF_HAND_2"/>
    <property type="match status" value="2"/>
</dbReference>
<evidence type="ECO:0000256" key="4">
    <source>
        <dbReference type="SAM" id="MobiDB-lite"/>
    </source>
</evidence>
<accession>A0A553N891</accession>
<keyword evidence="1" id="KW-0479">Metal-binding</keyword>
<dbReference type="InterPro" id="IPR011992">
    <property type="entry name" value="EF-hand-dom_pair"/>
</dbReference>
<organism evidence="7 8">
    <name type="scientific">Tigriopus californicus</name>
    <name type="common">Marine copepod</name>
    <dbReference type="NCBI Taxonomy" id="6832"/>
    <lineage>
        <taxon>Eukaryota</taxon>
        <taxon>Metazoa</taxon>
        <taxon>Ecdysozoa</taxon>
        <taxon>Arthropoda</taxon>
        <taxon>Crustacea</taxon>
        <taxon>Multicrustacea</taxon>
        <taxon>Hexanauplia</taxon>
        <taxon>Copepoda</taxon>
        <taxon>Harpacticoida</taxon>
        <taxon>Harpacticidae</taxon>
        <taxon>Tigriopus</taxon>
    </lineage>
</organism>